<dbReference type="InterPro" id="IPR002934">
    <property type="entry name" value="Polymerase_NTP_transf_dom"/>
</dbReference>
<dbReference type="EMBL" id="VTWS01000004">
    <property type="protein sequence ID" value="KAA9352984.1"/>
    <property type="molecule type" value="Genomic_DNA"/>
</dbReference>
<dbReference type="RefSeq" id="WP_150878217.1">
    <property type="nucleotide sequence ID" value="NZ_VTWS01000004.1"/>
</dbReference>
<evidence type="ECO:0000313" key="3">
    <source>
        <dbReference type="Proteomes" id="UP000326344"/>
    </source>
</evidence>
<dbReference type="PANTHER" id="PTHR33933">
    <property type="entry name" value="NUCLEOTIDYLTRANSFERASE"/>
    <property type="match status" value="1"/>
</dbReference>
<protein>
    <submittedName>
        <fullName evidence="2">Nucleotidyltransferase domain-containing protein</fullName>
    </submittedName>
</protein>
<dbReference type="AlphaFoldDB" id="A0A5N1JCI6"/>
<proteinExistence type="predicted"/>
<dbReference type="CDD" id="cd05403">
    <property type="entry name" value="NT_KNTase_like"/>
    <property type="match status" value="1"/>
</dbReference>
<reference evidence="2 3" key="1">
    <citation type="submission" date="2019-09" db="EMBL/GenBank/DDBJ databases">
        <title>Genome Sequence of Larkinella sp MA1.</title>
        <authorList>
            <person name="Srinivasan S."/>
        </authorList>
    </citation>
    <scope>NUCLEOTIDE SEQUENCE [LARGE SCALE GENOMIC DNA]</scope>
    <source>
        <strain evidence="2 3">MA1</strain>
    </source>
</reference>
<dbReference type="PANTHER" id="PTHR33933:SF1">
    <property type="entry name" value="PROTEIN ADENYLYLTRANSFERASE MNTA-RELATED"/>
    <property type="match status" value="1"/>
</dbReference>
<sequence length="120" mass="13910">METSINPAGHLATLPDHIQSLIKAVKSRLEIWYKSRLDRIILYGSYARGDYHEESDIDLLIILKDKKVSRLQEINDLVALKYDLMISNNILLSTKAVTESDYKNRPNAIYYFIRREGIVL</sequence>
<dbReference type="SUPFAM" id="SSF81301">
    <property type="entry name" value="Nucleotidyltransferase"/>
    <property type="match status" value="1"/>
</dbReference>
<dbReference type="GO" id="GO:0016779">
    <property type="term" value="F:nucleotidyltransferase activity"/>
    <property type="evidence" value="ECO:0007669"/>
    <property type="project" value="InterPro"/>
</dbReference>
<keyword evidence="2" id="KW-0808">Transferase</keyword>
<accession>A0A5N1JCI6</accession>
<evidence type="ECO:0000313" key="2">
    <source>
        <dbReference type="EMBL" id="KAA9352984.1"/>
    </source>
</evidence>
<dbReference type="Pfam" id="PF01909">
    <property type="entry name" value="NTP_transf_2"/>
    <property type="match status" value="1"/>
</dbReference>
<comment type="caution">
    <text evidence="2">The sequence shown here is derived from an EMBL/GenBank/DDBJ whole genome shotgun (WGS) entry which is preliminary data.</text>
</comment>
<name>A0A5N1JCI6_9BACT</name>
<feature type="domain" description="Polymerase nucleotidyl transferase" evidence="1">
    <location>
        <begin position="23"/>
        <end position="90"/>
    </location>
</feature>
<gene>
    <name evidence="2" type="ORF">F0P93_17535</name>
</gene>
<keyword evidence="3" id="KW-1185">Reference proteome</keyword>
<dbReference type="Gene3D" id="3.30.460.10">
    <property type="entry name" value="Beta Polymerase, domain 2"/>
    <property type="match status" value="1"/>
</dbReference>
<dbReference type="InterPro" id="IPR043519">
    <property type="entry name" value="NT_sf"/>
</dbReference>
<dbReference type="Proteomes" id="UP000326344">
    <property type="component" value="Unassembled WGS sequence"/>
</dbReference>
<evidence type="ECO:0000259" key="1">
    <source>
        <dbReference type="Pfam" id="PF01909"/>
    </source>
</evidence>
<dbReference type="InterPro" id="IPR052548">
    <property type="entry name" value="Type_VII_TA_antitoxin"/>
</dbReference>
<organism evidence="2 3">
    <name type="scientific">Larkinella humicola</name>
    <dbReference type="NCBI Taxonomy" id="2607654"/>
    <lineage>
        <taxon>Bacteria</taxon>
        <taxon>Pseudomonadati</taxon>
        <taxon>Bacteroidota</taxon>
        <taxon>Cytophagia</taxon>
        <taxon>Cytophagales</taxon>
        <taxon>Spirosomataceae</taxon>
        <taxon>Larkinella</taxon>
    </lineage>
</organism>